<evidence type="ECO:0000256" key="10">
    <source>
        <dbReference type="PROSITE-ProRule" id="PRU00176"/>
    </source>
</evidence>
<evidence type="ECO:0000256" key="7">
    <source>
        <dbReference type="ARBA" id="ARBA00023187"/>
    </source>
</evidence>
<keyword evidence="8" id="KW-0539">Nucleus</keyword>
<dbReference type="EMBL" id="AK440994">
    <property type="protein sequence ID" value="BAN64788.1"/>
    <property type="molecule type" value="mRNA"/>
</dbReference>
<keyword evidence="5" id="KW-0677">Repeat</keyword>
<evidence type="ECO:0000256" key="4">
    <source>
        <dbReference type="ARBA" id="ARBA00022728"/>
    </source>
</evidence>
<evidence type="ECO:0000259" key="11">
    <source>
        <dbReference type="PROSITE" id="PS50102"/>
    </source>
</evidence>
<evidence type="ECO:0000256" key="1">
    <source>
        <dbReference type="ARBA" id="ARBA00004123"/>
    </source>
</evidence>
<evidence type="ECO:0000256" key="9">
    <source>
        <dbReference type="ARBA" id="ARBA00023274"/>
    </source>
</evidence>
<evidence type="ECO:0000256" key="5">
    <source>
        <dbReference type="ARBA" id="ARBA00022737"/>
    </source>
</evidence>
<gene>
    <name evidence="12" type="primary">BBOV_III004120</name>
</gene>
<dbReference type="GO" id="GO:0006397">
    <property type="term" value="P:mRNA processing"/>
    <property type="evidence" value="ECO:0007669"/>
    <property type="project" value="UniProtKB-KW"/>
</dbReference>
<dbReference type="Pfam" id="PF00076">
    <property type="entry name" value="RRM_1"/>
    <property type="match status" value="2"/>
</dbReference>
<keyword evidence="3" id="KW-0507">mRNA processing</keyword>
<dbReference type="PROSITE" id="PS50102">
    <property type="entry name" value="RRM"/>
    <property type="match status" value="2"/>
</dbReference>
<dbReference type="SMART" id="SM00360">
    <property type="entry name" value="RRM"/>
    <property type="match status" value="2"/>
</dbReference>
<dbReference type="InterPro" id="IPR035979">
    <property type="entry name" value="RBD_domain_sf"/>
</dbReference>
<dbReference type="GO" id="GO:0030532">
    <property type="term" value="C:small nuclear ribonucleoprotein complex"/>
    <property type="evidence" value="ECO:0007669"/>
    <property type="project" value="UniProtKB-ARBA"/>
</dbReference>
<dbReference type="FunFam" id="3.30.70.330:FF:000039">
    <property type="entry name" value="U1 small nuclear ribonucleoprotein A"/>
    <property type="match status" value="1"/>
</dbReference>
<dbReference type="VEuPathDB" id="PiroplasmaDB:BBOV_III004120"/>
<dbReference type="GO" id="GO:0003723">
    <property type="term" value="F:RNA binding"/>
    <property type="evidence" value="ECO:0007669"/>
    <property type="project" value="UniProtKB-UniRule"/>
</dbReference>
<keyword evidence="4" id="KW-0747">Spliceosome</keyword>
<dbReference type="SUPFAM" id="SSF54928">
    <property type="entry name" value="RNA-binding domain, RBD"/>
    <property type="match status" value="1"/>
</dbReference>
<dbReference type="AlphaFoldDB" id="S6B0F0"/>
<dbReference type="PANTHER" id="PTHR10501">
    <property type="entry name" value="U1 SMALL NUCLEAR RIBONUCLEOPROTEIN A/U2 SMALL NUCLEAR RIBONUCLEOPROTEIN B"/>
    <property type="match status" value="1"/>
</dbReference>
<evidence type="ECO:0000256" key="8">
    <source>
        <dbReference type="ARBA" id="ARBA00023242"/>
    </source>
</evidence>
<evidence type="ECO:0000256" key="2">
    <source>
        <dbReference type="ARBA" id="ARBA00007243"/>
    </source>
</evidence>
<dbReference type="GO" id="GO:0005681">
    <property type="term" value="C:spliceosomal complex"/>
    <property type="evidence" value="ECO:0007669"/>
    <property type="project" value="UniProtKB-KW"/>
</dbReference>
<dbReference type="GO" id="GO:0008380">
    <property type="term" value="P:RNA splicing"/>
    <property type="evidence" value="ECO:0007669"/>
    <property type="project" value="UniProtKB-KW"/>
</dbReference>
<evidence type="ECO:0000256" key="3">
    <source>
        <dbReference type="ARBA" id="ARBA00022664"/>
    </source>
</evidence>
<organism evidence="12">
    <name type="scientific">Babesia bovis</name>
    <dbReference type="NCBI Taxonomy" id="5865"/>
    <lineage>
        <taxon>Eukaryota</taxon>
        <taxon>Sar</taxon>
        <taxon>Alveolata</taxon>
        <taxon>Apicomplexa</taxon>
        <taxon>Aconoidasida</taxon>
        <taxon>Piroplasmida</taxon>
        <taxon>Babesiidae</taxon>
        <taxon>Babesia</taxon>
    </lineage>
</organism>
<reference evidence="12" key="1">
    <citation type="journal article" date="2014" name="BMC Genomics">
        <title>The Babesia bovis gene and promoter model: an update from full-length EST analysis.</title>
        <authorList>
            <person name="Yamagishi J."/>
            <person name="Wakaguri H."/>
            <person name="Yokoyama N."/>
            <person name="Yamashita R."/>
            <person name="Suzuki Y."/>
            <person name="Xuan X."/>
            <person name="Igarashi I."/>
        </authorList>
    </citation>
    <scope>NUCLEOTIDE SEQUENCE</scope>
    <source>
        <strain evidence="12">Texas</strain>
    </source>
</reference>
<evidence type="ECO:0000256" key="6">
    <source>
        <dbReference type="ARBA" id="ARBA00022884"/>
    </source>
</evidence>
<feature type="domain" description="RRM" evidence="11">
    <location>
        <begin position="213"/>
        <end position="285"/>
    </location>
</feature>
<keyword evidence="9 12" id="KW-0687">Ribonucleoprotein</keyword>
<feature type="domain" description="RRM" evidence="11">
    <location>
        <begin position="31"/>
        <end position="110"/>
    </location>
</feature>
<dbReference type="FunFam" id="3.30.70.330:FF:000029">
    <property type="entry name" value="U2 small nuclear ribonucleoprotein B"/>
    <property type="match status" value="1"/>
</dbReference>
<proteinExistence type="evidence at transcript level"/>
<dbReference type="InterPro" id="IPR000504">
    <property type="entry name" value="RRM_dom"/>
</dbReference>
<accession>S6B0F0</accession>
<evidence type="ECO:0000313" key="12">
    <source>
        <dbReference type="EMBL" id="BAN64788.1"/>
    </source>
</evidence>
<keyword evidence="7" id="KW-0508">mRNA splicing</keyword>
<dbReference type="Gene3D" id="3.30.70.330">
    <property type="match status" value="2"/>
</dbReference>
<comment type="similarity">
    <text evidence="2">Belongs to the RRM U1 A/B'' family.</text>
</comment>
<dbReference type="CDD" id="cd12246">
    <property type="entry name" value="RRM1_U1A_like"/>
    <property type="match status" value="1"/>
</dbReference>
<protein>
    <submittedName>
        <fullName evidence="12">U2 small nuclear ribonucleoprotein B', putative</fullName>
    </submittedName>
</protein>
<dbReference type="CDD" id="cd12247">
    <property type="entry name" value="RRM2_U1A_like"/>
    <property type="match status" value="1"/>
</dbReference>
<name>S6B0F0_BABBO</name>
<sequence length="289" mass="32247">MMIPPVMRPHRPVPPRYTMKVDADPSIPPNQTIYIKNINERIKVDVLKAELLKMFGRFGKILDIVALTSFWRKGQAFIIFDNVESATNALHEMQGFVMDGHAMQINYAREKSDIIAKGQGTYRPRPEGPKKPRAIKDREQEQLKRFERLQHDYLTGAIEGMTGPGDPKLIQALQAAQITFQAMALTKGPGVDSHDDSSRYASTASMARGLPNRTLFVEGLPEGVSLADVNAVFARSVGFQEARVIAARKVAFIDFDNEFNAGCAMQALQEHPMGDSTLRISYAKRNTNN</sequence>
<comment type="subcellular location">
    <subcellularLocation>
        <location evidence="1">Nucleus</location>
    </subcellularLocation>
</comment>
<keyword evidence="6 10" id="KW-0694">RNA-binding</keyword>
<dbReference type="InterPro" id="IPR012677">
    <property type="entry name" value="Nucleotide-bd_a/b_plait_sf"/>
</dbReference>